<keyword evidence="2" id="KW-0804">Transcription</keyword>
<evidence type="ECO:0000259" key="3">
    <source>
        <dbReference type="PROSITE" id="PS01124"/>
    </source>
</evidence>
<comment type="caution">
    <text evidence="4">The sequence shown here is derived from an EMBL/GenBank/DDBJ whole genome shotgun (WGS) entry which is preliminary data.</text>
</comment>
<proteinExistence type="predicted"/>
<evidence type="ECO:0000256" key="2">
    <source>
        <dbReference type="ARBA" id="ARBA00023163"/>
    </source>
</evidence>
<dbReference type="PROSITE" id="PS01124">
    <property type="entry name" value="HTH_ARAC_FAMILY_2"/>
    <property type="match status" value="1"/>
</dbReference>
<dbReference type="Proteomes" id="UP001269819">
    <property type="component" value="Unassembled WGS sequence"/>
</dbReference>
<keyword evidence="5" id="KW-1185">Reference proteome</keyword>
<evidence type="ECO:0000313" key="5">
    <source>
        <dbReference type="Proteomes" id="UP001269819"/>
    </source>
</evidence>
<reference evidence="4 5" key="1">
    <citation type="submission" date="2023-10" db="EMBL/GenBank/DDBJ databases">
        <title>Characteristics and mechanism of a salt-tolerant marine origin heterotrophic nitrifying- aerobic denitrifying bacteria Marinobacter xestospongiae HN1.</title>
        <authorList>
            <person name="Qi R."/>
        </authorList>
    </citation>
    <scope>NUCLEOTIDE SEQUENCE [LARGE SCALE GENOMIC DNA]</scope>
    <source>
        <strain evidence="4 5">HN1</strain>
    </source>
</reference>
<sequence length="307" mass="34054">MIETATPQVTPHSASRTFSHRDLSQFGERFALDYRYPENASPTDILSGQVEEFSFRPGMQLVRSDVEVLETYESRSLNPAPLCLVVVLEGQVGLSLGSQTMELSDRTVATLHMEQEARLDARQRCGQRLKVLTLSVDASSLGALEVTAGLQTRGQVWQLPDYLAQALTAPRSSPLWLEGLSLQLLSLGLQGAEETTAGSPVSPRDRRRLADLRDRLAAEPQHDYTMTALAGLAAMSPSSLRSKFKAVYGQTVFEFLKARRLELARGYLEQGYSVQQAAHFTGYRHATNLTAAFRRRYGLPPSQLVRR</sequence>
<dbReference type="PANTHER" id="PTHR47893:SF1">
    <property type="entry name" value="REGULATORY PROTEIN PCHR"/>
    <property type="match status" value="1"/>
</dbReference>
<dbReference type="EMBL" id="JAWIIJ010000019">
    <property type="protein sequence ID" value="MDV2080801.1"/>
    <property type="molecule type" value="Genomic_DNA"/>
</dbReference>
<dbReference type="SUPFAM" id="SSF46689">
    <property type="entry name" value="Homeodomain-like"/>
    <property type="match status" value="2"/>
</dbReference>
<organism evidence="4 5">
    <name type="scientific">Marinobacter xestospongiae</name>
    <dbReference type="NCBI Taxonomy" id="994319"/>
    <lineage>
        <taxon>Bacteria</taxon>
        <taxon>Pseudomonadati</taxon>
        <taxon>Pseudomonadota</taxon>
        <taxon>Gammaproteobacteria</taxon>
        <taxon>Pseudomonadales</taxon>
        <taxon>Marinobacteraceae</taxon>
        <taxon>Marinobacter</taxon>
    </lineage>
</organism>
<protein>
    <submittedName>
        <fullName evidence="4">Helix-turn-helix transcriptional regulator</fullName>
    </submittedName>
</protein>
<dbReference type="PANTHER" id="PTHR47893">
    <property type="entry name" value="REGULATORY PROTEIN PCHR"/>
    <property type="match status" value="1"/>
</dbReference>
<dbReference type="RefSeq" id="WP_316975155.1">
    <property type="nucleotide sequence ID" value="NZ_JAWIIJ010000019.1"/>
</dbReference>
<dbReference type="SMART" id="SM00342">
    <property type="entry name" value="HTH_ARAC"/>
    <property type="match status" value="1"/>
</dbReference>
<dbReference type="Gene3D" id="1.10.10.60">
    <property type="entry name" value="Homeodomain-like"/>
    <property type="match status" value="1"/>
</dbReference>
<dbReference type="InterPro" id="IPR053142">
    <property type="entry name" value="PchR_regulatory_protein"/>
</dbReference>
<feature type="domain" description="HTH araC/xylS-type" evidence="3">
    <location>
        <begin position="206"/>
        <end position="307"/>
    </location>
</feature>
<dbReference type="InterPro" id="IPR018060">
    <property type="entry name" value="HTH_AraC"/>
</dbReference>
<dbReference type="Pfam" id="PF12833">
    <property type="entry name" value="HTH_18"/>
    <property type="match status" value="1"/>
</dbReference>
<evidence type="ECO:0000313" key="4">
    <source>
        <dbReference type="EMBL" id="MDV2080801.1"/>
    </source>
</evidence>
<keyword evidence="1" id="KW-0805">Transcription regulation</keyword>
<gene>
    <name evidence="4" type="ORF">RYS15_19110</name>
</gene>
<dbReference type="InterPro" id="IPR009057">
    <property type="entry name" value="Homeodomain-like_sf"/>
</dbReference>
<accession>A0ABU3W2N8</accession>
<evidence type="ECO:0000256" key="1">
    <source>
        <dbReference type="ARBA" id="ARBA00023015"/>
    </source>
</evidence>
<name>A0ABU3W2N8_9GAMM</name>